<dbReference type="InterPro" id="IPR009339">
    <property type="entry name" value="DUF998"/>
</dbReference>
<feature type="transmembrane region" description="Helical" evidence="2">
    <location>
        <begin position="133"/>
        <end position="153"/>
    </location>
</feature>
<feature type="region of interest" description="Disordered" evidence="1">
    <location>
        <begin position="1"/>
        <end position="41"/>
    </location>
</feature>
<gene>
    <name evidence="3" type="ORF">AVL62_06755</name>
</gene>
<reference evidence="3 4" key="1">
    <citation type="submission" date="2015-12" db="EMBL/GenBank/DDBJ databases">
        <title>Serinicoccus chungangenesis strain CD08_5 genome sequencing and assembly.</title>
        <authorList>
            <person name="Chander A.M."/>
            <person name="Kaur G."/>
            <person name="Nair G.R."/>
            <person name="Dhawan D.K."/>
            <person name="Kochhar R.K."/>
            <person name="Mayilraj S."/>
            <person name="Bhadada S.K."/>
        </authorList>
    </citation>
    <scope>NUCLEOTIDE SEQUENCE [LARGE SCALE GENOMIC DNA]</scope>
    <source>
        <strain evidence="3 4">CD08_5</strain>
    </source>
</reference>
<feature type="transmembrane region" description="Helical" evidence="2">
    <location>
        <begin position="106"/>
        <end position="126"/>
    </location>
</feature>
<proteinExistence type="predicted"/>
<keyword evidence="4" id="KW-1185">Reference proteome</keyword>
<sequence>MGAVPLFPDQVERARPAPTDGPVRRTPWPHEAEGLPEMTRSPVSTRRSVLGAAGVLTAMLLFAVTVGAAIHTSGTTFVWSVNMISDLGDGACRPRDGRWICSPGSAAFNVGLLLTGVLLGVAALCLTARWGRWLAGSVAVMGLGLVVAAVFPAGDTGAVHLAGVILALVVPAGGLLLSAVRPETSWLRRGRRTRGTLATVALLFCAENRIPPALVQEGTGQIIIVSCLLLALLVESVRVLATRSG</sequence>
<protein>
    <recommendedName>
        <fullName evidence="5">DUF998 domain-containing protein</fullName>
    </recommendedName>
</protein>
<dbReference type="STRING" id="767452.AVL62_06755"/>
<name>A0A0W8IHG6_9MICO</name>
<accession>A0A0W8IHG6</accession>
<keyword evidence="2" id="KW-0472">Membrane</keyword>
<evidence type="ECO:0000256" key="2">
    <source>
        <dbReference type="SAM" id="Phobius"/>
    </source>
</evidence>
<evidence type="ECO:0000313" key="4">
    <source>
        <dbReference type="Proteomes" id="UP000054837"/>
    </source>
</evidence>
<evidence type="ECO:0000313" key="3">
    <source>
        <dbReference type="EMBL" id="KUG59369.1"/>
    </source>
</evidence>
<evidence type="ECO:0008006" key="5">
    <source>
        <dbReference type="Google" id="ProtNLM"/>
    </source>
</evidence>
<organism evidence="3 4">
    <name type="scientific">Serinicoccus chungangensis</name>
    <dbReference type="NCBI Taxonomy" id="767452"/>
    <lineage>
        <taxon>Bacteria</taxon>
        <taxon>Bacillati</taxon>
        <taxon>Actinomycetota</taxon>
        <taxon>Actinomycetes</taxon>
        <taxon>Micrococcales</taxon>
        <taxon>Ornithinimicrobiaceae</taxon>
        <taxon>Serinicoccus</taxon>
    </lineage>
</organism>
<dbReference type="AlphaFoldDB" id="A0A0W8IHG6"/>
<evidence type="ECO:0000256" key="1">
    <source>
        <dbReference type="SAM" id="MobiDB-lite"/>
    </source>
</evidence>
<keyword evidence="2" id="KW-1133">Transmembrane helix</keyword>
<feature type="transmembrane region" description="Helical" evidence="2">
    <location>
        <begin position="159"/>
        <end position="180"/>
    </location>
</feature>
<dbReference type="EMBL" id="LQBL01000002">
    <property type="protein sequence ID" value="KUG59369.1"/>
    <property type="molecule type" value="Genomic_DNA"/>
</dbReference>
<dbReference type="Proteomes" id="UP000054837">
    <property type="component" value="Unassembled WGS sequence"/>
</dbReference>
<comment type="caution">
    <text evidence="3">The sequence shown here is derived from an EMBL/GenBank/DDBJ whole genome shotgun (WGS) entry which is preliminary data.</text>
</comment>
<dbReference type="Pfam" id="PF06197">
    <property type="entry name" value="DUF998"/>
    <property type="match status" value="1"/>
</dbReference>
<feature type="transmembrane region" description="Helical" evidence="2">
    <location>
        <begin position="48"/>
        <end position="70"/>
    </location>
</feature>
<keyword evidence="2" id="KW-0812">Transmembrane</keyword>